<dbReference type="Gene3D" id="3.40.50.300">
    <property type="entry name" value="P-loop containing nucleotide triphosphate hydrolases"/>
    <property type="match status" value="1"/>
</dbReference>
<evidence type="ECO:0000313" key="1">
    <source>
        <dbReference type="EMBL" id="VEH16700.1"/>
    </source>
</evidence>
<dbReference type="AlphaFoldDB" id="A0A448L9M0"/>
<proteinExistence type="predicted"/>
<evidence type="ECO:0008006" key="3">
    <source>
        <dbReference type="Google" id="ProtNLM"/>
    </source>
</evidence>
<organism evidence="1 2">
    <name type="scientific">Segatella oris</name>
    <dbReference type="NCBI Taxonomy" id="28135"/>
    <lineage>
        <taxon>Bacteria</taxon>
        <taxon>Pseudomonadati</taxon>
        <taxon>Bacteroidota</taxon>
        <taxon>Bacteroidia</taxon>
        <taxon>Bacteroidales</taxon>
        <taxon>Prevotellaceae</taxon>
        <taxon>Segatella</taxon>
    </lineage>
</organism>
<sequence>MLEIKNGTLNGVEHPATAADINLVVDAGEMLCIYAWRSDKRQAIVHTLLGLQPLKSGFMSVDGDVIDERSAAYYRSHTAFVPRDLRLPFKTVSETMQAMMTVDKDLTKGTIESEWRKVGIADGLWNALVEHVGQDILQQMMMVVAVMRGCNHMIIDLLPGAMTPEMMGYLRQYTASGGLIVIATDDEEVKGQCDKSLLEPQ</sequence>
<dbReference type="RefSeq" id="WP_018921015.1">
    <property type="nucleotide sequence ID" value="NZ_LR134384.1"/>
</dbReference>
<accession>A0A448L9M0</accession>
<name>A0A448L9M0_9BACT</name>
<dbReference type="SUPFAM" id="SSF52540">
    <property type="entry name" value="P-loop containing nucleoside triphosphate hydrolases"/>
    <property type="match status" value="1"/>
</dbReference>
<dbReference type="EMBL" id="LR134384">
    <property type="protein sequence ID" value="VEH16700.1"/>
    <property type="molecule type" value="Genomic_DNA"/>
</dbReference>
<dbReference type="Proteomes" id="UP000274578">
    <property type="component" value="Chromosome 1"/>
</dbReference>
<evidence type="ECO:0000313" key="2">
    <source>
        <dbReference type="Proteomes" id="UP000274578"/>
    </source>
</evidence>
<gene>
    <name evidence="1" type="ORF">NCTC13071_02740</name>
</gene>
<dbReference type="GeneID" id="85013450"/>
<dbReference type="KEGG" id="poc:NCTC13071_02740"/>
<dbReference type="InterPro" id="IPR027417">
    <property type="entry name" value="P-loop_NTPase"/>
</dbReference>
<protein>
    <recommendedName>
        <fullName evidence="3">ABC transporter</fullName>
    </recommendedName>
</protein>
<reference evidence="1 2" key="1">
    <citation type="submission" date="2018-12" db="EMBL/GenBank/DDBJ databases">
        <authorList>
            <consortium name="Pathogen Informatics"/>
        </authorList>
    </citation>
    <scope>NUCLEOTIDE SEQUENCE [LARGE SCALE GENOMIC DNA]</scope>
    <source>
        <strain evidence="1 2">NCTC13071</strain>
    </source>
</reference>